<dbReference type="Pfam" id="PF11138">
    <property type="entry name" value="DUF2911"/>
    <property type="match status" value="1"/>
</dbReference>
<dbReference type="EMBL" id="FOIR01000002">
    <property type="protein sequence ID" value="SEW23214.1"/>
    <property type="molecule type" value="Genomic_DNA"/>
</dbReference>
<evidence type="ECO:0000256" key="1">
    <source>
        <dbReference type="SAM" id="SignalP"/>
    </source>
</evidence>
<dbReference type="STRING" id="1267423.SAMN05216290_2110"/>
<proteinExistence type="predicted"/>
<accession>A0A1I0Q8T3</accession>
<dbReference type="Proteomes" id="UP000199437">
    <property type="component" value="Unassembled WGS sequence"/>
</dbReference>
<dbReference type="InterPro" id="IPR021314">
    <property type="entry name" value="DUF2911"/>
</dbReference>
<keyword evidence="1" id="KW-0732">Signal</keyword>
<feature type="chain" id="PRO_5011686651" description="DUF2911 domain-containing protein" evidence="1">
    <location>
        <begin position="23"/>
        <end position="177"/>
    </location>
</feature>
<sequence>MKRILTSILTLALFFTAQFAFAQRGPAASPKVTIKQMVGNTEMELVYSRPSLDGRDLATLAPNGKVWRTGANENTKINFDKPVKLGGKELAAGEYSLYTIPGGDEWTIIINKAKSWGTQYDESQDVVRFSAKATTTDKKVETFSIEMTDFNKNTKNEAKIELAWGNVSVKFPIEVTN</sequence>
<protein>
    <recommendedName>
        <fullName evidence="4">DUF2911 domain-containing protein</fullName>
    </recommendedName>
</protein>
<dbReference type="GeneID" id="99986822"/>
<feature type="signal peptide" evidence="1">
    <location>
        <begin position="1"/>
        <end position="22"/>
    </location>
</feature>
<organism evidence="2 3">
    <name type="scientific">Roseivirga pacifica</name>
    <dbReference type="NCBI Taxonomy" id="1267423"/>
    <lineage>
        <taxon>Bacteria</taxon>
        <taxon>Pseudomonadati</taxon>
        <taxon>Bacteroidota</taxon>
        <taxon>Cytophagia</taxon>
        <taxon>Cytophagales</taxon>
        <taxon>Roseivirgaceae</taxon>
        <taxon>Roseivirga</taxon>
    </lineage>
</organism>
<reference evidence="3" key="1">
    <citation type="submission" date="2016-10" db="EMBL/GenBank/DDBJ databases">
        <authorList>
            <person name="Varghese N."/>
            <person name="Submissions S."/>
        </authorList>
    </citation>
    <scope>NUCLEOTIDE SEQUENCE [LARGE SCALE GENOMIC DNA]</scope>
    <source>
        <strain evidence="3">CGMCC 1.12402</strain>
    </source>
</reference>
<dbReference type="RefSeq" id="WP_090258544.1">
    <property type="nucleotide sequence ID" value="NZ_FOIR01000002.1"/>
</dbReference>
<keyword evidence="3" id="KW-1185">Reference proteome</keyword>
<name>A0A1I0Q8T3_9BACT</name>
<dbReference type="AlphaFoldDB" id="A0A1I0Q8T3"/>
<evidence type="ECO:0000313" key="3">
    <source>
        <dbReference type="Proteomes" id="UP000199437"/>
    </source>
</evidence>
<evidence type="ECO:0008006" key="4">
    <source>
        <dbReference type="Google" id="ProtNLM"/>
    </source>
</evidence>
<evidence type="ECO:0000313" key="2">
    <source>
        <dbReference type="EMBL" id="SEW23214.1"/>
    </source>
</evidence>
<dbReference type="OrthoDB" id="195456at2"/>
<gene>
    <name evidence="2" type="ORF">SAMN05216290_2110</name>
</gene>